<dbReference type="InterPro" id="IPR008189">
    <property type="entry name" value="rRNA_ssu_MeTfrase_I"/>
</dbReference>
<dbReference type="InterPro" id="IPR018063">
    <property type="entry name" value="SAM_MeTrfase_RsmI_CS"/>
</dbReference>
<dbReference type="InterPro" id="IPR000878">
    <property type="entry name" value="4pyrrol_Mease"/>
</dbReference>
<keyword evidence="3 6" id="KW-0489">Methyltransferase</keyword>
<sequence>MQIQKSFNETSNGEGKLYLVPTPIGNLEDMTFRAISTLKEVDKILAEDTRQSQKLMKYYEIETPMHSFHEFTSVHQVKQWVDYLKSGHSIALISDAGMPLINDPGHPLVQSALESSLSVISLPGANAALTALISSGLPANQFSYYGFFPRSNKDQLEILDQISQRKETAIFYESPYRVHKTISKIREILGDDVLLVIAREISKKFEEYIRGSASELEEYLEKQPLKGECVLLVNGGSEIKQHKRVVDDSLSYKDQVLGLMDEEGLSAKEAIKQIAQYHQVRKQIIYAAFHELDQESK</sequence>
<dbReference type="RefSeq" id="WP_197116055.1">
    <property type="nucleotide sequence ID" value="NZ_JACBXQ010000006.1"/>
</dbReference>
<dbReference type="EMBL" id="JACBXQ010000006">
    <property type="protein sequence ID" value="MBG9987135.1"/>
    <property type="molecule type" value="Genomic_DNA"/>
</dbReference>
<evidence type="ECO:0000256" key="6">
    <source>
        <dbReference type="HAMAP-Rule" id="MF_01877"/>
    </source>
</evidence>
<dbReference type="PANTHER" id="PTHR46111">
    <property type="entry name" value="RIBOSOMAL RNA SMALL SUBUNIT METHYLTRANSFERASE I"/>
    <property type="match status" value="1"/>
</dbReference>
<dbReference type="HAMAP" id="MF_01877">
    <property type="entry name" value="16SrRNA_methyltr_I"/>
    <property type="match status" value="1"/>
</dbReference>
<feature type="domain" description="Tetrapyrrole methylase" evidence="7">
    <location>
        <begin position="16"/>
        <end position="216"/>
    </location>
</feature>
<evidence type="ECO:0000256" key="3">
    <source>
        <dbReference type="ARBA" id="ARBA00022603"/>
    </source>
</evidence>
<dbReference type="EC" id="2.1.1.198" evidence="6"/>
<evidence type="ECO:0000256" key="1">
    <source>
        <dbReference type="ARBA" id="ARBA00022490"/>
    </source>
</evidence>
<evidence type="ECO:0000259" key="7">
    <source>
        <dbReference type="Pfam" id="PF00590"/>
    </source>
</evidence>
<dbReference type="PROSITE" id="PS01296">
    <property type="entry name" value="RSMI"/>
    <property type="match status" value="1"/>
</dbReference>
<dbReference type="Gene3D" id="3.40.1010.10">
    <property type="entry name" value="Cobalt-precorrin-4 Transmethylase, Domain 1"/>
    <property type="match status" value="1"/>
</dbReference>
<comment type="catalytic activity">
    <reaction evidence="6">
        <text>cytidine(1402) in 16S rRNA + S-adenosyl-L-methionine = 2'-O-methylcytidine(1402) in 16S rRNA + S-adenosyl-L-homocysteine + H(+)</text>
        <dbReference type="Rhea" id="RHEA:42924"/>
        <dbReference type="Rhea" id="RHEA-COMP:10285"/>
        <dbReference type="Rhea" id="RHEA-COMP:10286"/>
        <dbReference type="ChEBI" id="CHEBI:15378"/>
        <dbReference type="ChEBI" id="CHEBI:57856"/>
        <dbReference type="ChEBI" id="CHEBI:59789"/>
        <dbReference type="ChEBI" id="CHEBI:74495"/>
        <dbReference type="ChEBI" id="CHEBI:82748"/>
        <dbReference type="EC" id="2.1.1.198"/>
    </reaction>
</comment>
<dbReference type="InterPro" id="IPR035996">
    <property type="entry name" value="4pyrrol_Methylase_sf"/>
</dbReference>
<dbReference type="GO" id="GO:0008168">
    <property type="term" value="F:methyltransferase activity"/>
    <property type="evidence" value="ECO:0007669"/>
    <property type="project" value="UniProtKB-KW"/>
</dbReference>
<comment type="subcellular location">
    <subcellularLocation>
        <location evidence="6">Cytoplasm</location>
    </subcellularLocation>
</comment>
<dbReference type="Pfam" id="PF00590">
    <property type="entry name" value="TP_methylase"/>
    <property type="match status" value="1"/>
</dbReference>
<dbReference type="Gene3D" id="3.30.950.10">
    <property type="entry name" value="Methyltransferase, Cobalt-precorrin-4 Transmethylase, Domain 2"/>
    <property type="match status" value="1"/>
</dbReference>
<dbReference type="GO" id="GO:0032259">
    <property type="term" value="P:methylation"/>
    <property type="evidence" value="ECO:0007669"/>
    <property type="project" value="UniProtKB-KW"/>
</dbReference>
<comment type="caution">
    <text evidence="8">The sequence shown here is derived from an EMBL/GenBank/DDBJ whole genome shotgun (WGS) entry which is preliminary data.</text>
</comment>
<keyword evidence="4 6" id="KW-0808">Transferase</keyword>
<name>A0ABS0LUI7_9LACT</name>
<reference evidence="8 9" key="1">
    <citation type="submission" date="2020-07" db="EMBL/GenBank/DDBJ databases">
        <title>Facklamia lactis sp. nov., isolated from raw milk.</title>
        <authorList>
            <person name="Doll E.V."/>
            <person name="Huptas C."/>
            <person name="Staib L."/>
            <person name="Wenning M."/>
            <person name="Scherer S."/>
        </authorList>
    </citation>
    <scope>NUCLEOTIDE SEQUENCE [LARGE SCALE GENOMIC DNA]</scope>
    <source>
        <strain evidence="8 9">DSM 111018</strain>
    </source>
</reference>
<accession>A0ABS0LUI7</accession>
<gene>
    <name evidence="6 8" type="primary">rsmI</name>
    <name evidence="8" type="ORF">HZY91_09670</name>
</gene>
<comment type="similarity">
    <text evidence="6">Belongs to the methyltransferase superfamily. RsmI family.</text>
</comment>
<dbReference type="NCBIfam" id="TIGR00096">
    <property type="entry name" value="16S rRNA (cytidine(1402)-2'-O)-methyltransferase"/>
    <property type="match status" value="1"/>
</dbReference>
<evidence type="ECO:0000256" key="2">
    <source>
        <dbReference type="ARBA" id="ARBA00022552"/>
    </source>
</evidence>
<dbReference type="PANTHER" id="PTHR46111:SF1">
    <property type="entry name" value="RIBOSOMAL RNA SMALL SUBUNIT METHYLTRANSFERASE I"/>
    <property type="match status" value="1"/>
</dbReference>
<evidence type="ECO:0000256" key="5">
    <source>
        <dbReference type="ARBA" id="ARBA00022691"/>
    </source>
</evidence>
<dbReference type="CDD" id="cd11648">
    <property type="entry name" value="RsmI"/>
    <property type="match status" value="1"/>
</dbReference>
<dbReference type="Proteomes" id="UP000721415">
    <property type="component" value="Unassembled WGS sequence"/>
</dbReference>
<evidence type="ECO:0000313" key="9">
    <source>
        <dbReference type="Proteomes" id="UP000721415"/>
    </source>
</evidence>
<dbReference type="SUPFAM" id="SSF53790">
    <property type="entry name" value="Tetrapyrrole methylase"/>
    <property type="match status" value="1"/>
</dbReference>
<proteinExistence type="inferred from homology"/>
<keyword evidence="5 6" id="KW-0949">S-adenosyl-L-methionine</keyword>
<evidence type="ECO:0000313" key="8">
    <source>
        <dbReference type="EMBL" id="MBG9987135.1"/>
    </source>
</evidence>
<dbReference type="InterPro" id="IPR014776">
    <property type="entry name" value="4pyrrole_Mease_sub2"/>
</dbReference>
<keyword evidence="1 6" id="KW-0963">Cytoplasm</keyword>
<protein>
    <recommendedName>
        <fullName evidence="6">Ribosomal RNA small subunit methyltransferase I</fullName>
        <ecNumber evidence="6">2.1.1.198</ecNumber>
    </recommendedName>
    <alternativeName>
        <fullName evidence="6">16S rRNA 2'-O-ribose C1402 methyltransferase</fullName>
    </alternativeName>
    <alternativeName>
        <fullName evidence="6">rRNA (cytidine-2'-O-)-methyltransferase RsmI</fullName>
    </alternativeName>
</protein>
<evidence type="ECO:0000256" key="4">
    <source>
        <dbReference type="ARBA" id="ARBA00022679"/>
    </source>
</evidence>
<comment type="function">
    <text evidence="6">Catalyzes the 2'-O-methylation of the ribose of cytidine 1402 (C1402) in 16S rRNA.</text>
</comment>
<organism evidence="8 9">
    <name type="scientific">Facklamia lactis</name>
    <dbReference type="NCBI Taxonomy" id="2749967"/>
    <lineage>
        <taxon>Bacteria</taxon>
        <taxon>Bacillati</taxon>
        <taxon>Bacillota</taxon>
        <taxon>Bacilli</taxon>
        <taxon>Lactobacillales</taxon>
        <taxon>Aerococcaceae</taxon>
        <taxon>Facklamia</taxon>
    </lineage>
</organism>
<dbReference type="InterPro" id="IPR014777">
    <property type="entry name" value="4pyrrole_Mease_sub1"/>
</dbReference>
<keyword evidence="2 6" id="KW-0698">rRNA processing</keyword>
<dbReference type="PIRSF" id="PIRSF005917">
    <property type="entry name" value="MTase_YraL"/>
    <property type="match status" value="1"/>
</dbReference>
<keyword evidence="9" id="KW-1185">Reference proteome</keyword>